<organism evidence="1 2">
    <name type="scientific">Aspergillus nomiae NRRL (strain ATCC 15546 / NRRL 13137 / CBS 260.88 / M93)</name>
    <dbReference type="NCBI Taxonomy" id="1509407"/>
    <lineage>
        <taxon>Eukaryota</taxon>
        <taxon>Fungi</taxon>
        <taxon>Dikarya</taxon>
        <taxon>Ascomycota</taxon>
        <taxon>Pezizomycotina</taxon>
        <taxon>Eurotiomycetes</taxon>
        <taxon>Eurotiomycetidae</taxon>
        <taxon>Eurotiales</taxon>
        <taxon>Aspergillaceae</taxon>
        <taxon>Aspergillus</taxon>
        <taxon>Aspergillus subgen. Circumdati</taxon>
    </lineage>
</organism>
<comment type="caution">
    <text evidence="1">The sequence shown here is derived from an EMBL/GenBank/DDBJ whole genome shotgun (WGS) entry which is preliminary data.</text>
</comment>
<proteinExistence type="predicted"/>
<dbReference type="EMBL" id="JNOM01000521">
    <property type="protein sequence ID" value="KNG80911.1"/>
    <property type="molecule type" value="Genomic_DNA"/>
</dbReference>
<dbReference type="Proteomes" id="UP000037505">
    <property type="component" value="Unassembled WGS sequence"/>
</dbReference>
<gene>
    <name evidence="1" type="ORF">ANOM_010583</name>
</gene>
<dbReference type="AlphaFoldDB" id="A0A0L1IMS3"/>
<reference evidence="1 2" key="1">
    <citation type="submission" date="2014-06" db="EMBL/GenBank/DDBJ databases">
        <title>The Genome of the Aflatoxigenic Filamentous Fungus Aspergillus nomius.</title>
        <authorList>
            <person name="Moore M.G."/>
            <person name="Shannon B.M."/>
            <person name="Brian M.M."/>
        </authorList>
    </citation>
    <scope>NUCLEOTIDE SEQUENCE [LARGE SCALE GENOMIC DNA]</scope>
    <source>
        <strain evidence="1 2">NRRL 13137</strain>
    </source>
</reference>
<dbReference type="STRING" id="1509407.A0A0L1IMS3"/>
<dbReference type="GeneID" id="26812387"/>
<keyword evidence="2" id="KW-1185">Reference proteome</keyword>
<evidence type="ECO:0000313" key="1">
    <source>
        <dbReference type="EMBL" id="KNG80911.1"/>
    </source>
</evidence>
<name>A0A0L1IMS3_ASPN3</name>
<dbReference type="RefSeq" id="XP_015401834.1">
    <property type="nucleotide sequence ID" value="XM_015555839.1"/>
</dbReference>
<protein>
    <submittedName>
        <fullName evidence="1">Uncharacterized protein</fullName>
    </submittedName>
</protein>
<evidence type="ECO:0000313" key="2">
    <source>
        <dbReference type="Proteomes" id="UP000037505"/>
    </source>
</evidence>
<sequence>MSPPAPLPTSVVIWLYIITFKGTSFYTTELFRQIQLAEPYSTNTSAGRRQSHGTLQQYSSTSILQAWTQAVSHRRSGTFANRATSVYRRYSEADMHEAARWLLTLQKLRYPMSLLCSKAHWSSRKAAPHILRQPEVSNSGASHFTVGDTRILQTDTNLPAPTSIQFLDEHIADRAVPVPKSWEAGTSTMRFSQDTGGCSCLSRIYYFTRVLRALTNEAVPSVTVVRTAVRTVHDALRCISFSRSMIISQDPIEKLRALGTLLSLIPGFYHQLLKMIDCEAFLAVAESRGLAFKLEESGGLWG</sequence>
<accession>A0A0L1IMS3</accession>